<dbReference type="InterPro" id="IPR011059">
    <property type="entry name" value="Metal-dep_hydrolase_composite"/>
</dbReference>
<reference evidence="3" key="1">
    <citation type="submission" date="2020-02" db="EMBL/GenBank/DDBJ databases">
        <authorList>
            <person name="Meier V. D."/>
        </authorList>
    </citation>
    <scope>NUCLEOTIDE SEQUENCE</scope>
    <source>
        <strain evidence="3">AVDCRST_MAG12</strain>
    </source>
</reference>
<gene>
    <name evidence="3" type="ORF">AVDCRST_MAG12-46</name>
</gene>
<comment type="cofactor">
    <cofactor evidence="1">
        <name>Zn(2+)</name>
        <dbReference type="ChEBI" id="CHEBI:29105"/>
    </cofactor>
</comment>
<dbReference type="Pfam" id="PF01979">
    <property type="entry name" value="Amidohydro_1"/>
    <property type="match status" value="1"/>
</dbReference>
<accession>A0A6J4R454</accession>
<dbReference type="InterPro" id="IPR050378">
    <property type="entry name" value="Metallo-dep_Hydrolases_sf"/>
</dbReference>
<dbReference type="Gene3D" id="3.20.20.140">
    <property type="entry name" value="Metal-dependent hydrolases"/>
    <property type="match status" value="1"/>
</dbReference>
<dbReference type="InterPro" id="IPR006680">
    <property type="entry name" value="Amidohydro-rel"/>
</dbReference>
<evidence type="ECO:0000256" key="1">
    <source>
        <dbReference type="ARBA" id="ARBA00001947"/>
    </source>
</evidence>
<dbReference type="GO" id="GO:0004157">
    <property type="term" value="F:dihydropyrimidinase activity"/>
    <property type="evidence" value="ECO:0007669"/>
    <property type="project" value="UniProtKB-EC"/>
</dbReference>
<organism evidence="3">
    <name type="scientific">uncultured Rubrobacteraceae bacterium</name>
    <dbReference type="NCBI Taxonomy" id="349277"/>
    <lineage>
        <taxon>Bacteria</taxon>
        <taxon>Bacillati</taxon>
        <taxon>Actinomycetota</taxon>
        <taxon>Rubrobacteria</taxon>
        <taxon>Rubrobacterales</taxon>
        <taxon>Rubrobacteraceae</taxon>
        <taxon>environmental samples</taxon>
    </lineage>
</organism>
<protein>
    <submittedName>
        <fullName evidence="3">D-hydantoinase</fullName>
        <ecNumber evidence="3">3.5.2.2</ecNumber>
    </submittedName>
</protein>
<dbReference type="SUPFAM" id="SSF51338">
    <property type="entry name" value="Composite domain of metallo-dependent hydrolases"/>
    <property type="match status" value="1"/>
</dbReference>
<dbReference type="Gene3D" id="2.30.40.10">
    <property type="entry name" value="Urease, subunit C, domain 1"/>
    <property type="match status" value="1"/>
</dbReference>
<sequence length="100" mass="10557">LSTNQARIYGAYPKKGTLSPGADADIVLWDPELSTTATAGNRHGNVDYTPYEGRTFTGGPAAVYVRGNLVYKDGEVVGERGSGQFVERSLNLPSIGPVAV</sequence>
<dbReference type="EMBL" id="CADCVK010000006">
    <property type="protein sequence ID" value="CAA9463700.1"/>
    <property type="molecule type" value="Genomic_DNA"/>
</dbReference>
<dbReference type="PANTHER" id="PTHR11647:SF1">
    <property type="entry name" value="COLLAPSIN RESPONSE MEDIATOR PROTEIN"/>
    <property type="match status" value="1"/>
</dbReference>
<name>A0A6J4R454_9ACTN</name>
<evidence type="ECO:0000313" key="3">
    <source>
        <dbReference type="EMBL" id="CAA9463700.1"/>
    </source>
</evidence>
<dbReference type="EC" id="3.5.2.2" evidence="3"/>
<keyword evidence="3" id="KW-0378">Hydrolase</keyword>
<evidence type="ECO:0000259" key="2">
    <source>
        <dbReference type="Pfam" id="PF01979"/>
    </source>
</evidence>
<dbReference type="PANTHER" id="PTHR11647">
    <property type="entry name" value="HYDRANTOINASE/DIHYDROPYRIMIDINASE FAMILY MEMBER"/>
    <property type="match status" value="1"/>
</dbReference>
<feature type="non-terminal residue" evidence="3">
    <location>
        <position position="1"/>
    </location>
</feature>
<feature type="domain" description="Amidohydrolase-related" evidence="2">
    <location>
        <begin position="2"/>
        <end position="70"/>
    </location>
</feature>
<dbReference type="AlphaFoldDB" id="A0A6J4R454"/>
<proteinExistence type="predicted"/>